<dbReference type="Proteomes" id="UP001293593">
    <property type="component" value="Unassembled WGS sequence"/>
</dbReference>
<dbReference type="EMBL" id="JAWXYG010000007">
    <property type="protein sequence ID" value="KAK4267921.1"/>
    <property type="molecule type" value="Genomic_DNA"/>
</dbReference>
<organism evidence="3 4">
    <name type="scientific">Acacia crassicarpa</name>
    <name type="common">northern wattle</name>
    <dbReference type="NCBI Taxonomy" id="499986"/>
    <lineage>
        <taxon>Eukaryota</taxon>
        <taxon>Viridiplantae</taxon>
        <taxon>Streptophyta</taxon>
        <taxon>Embryophyta</taxon>
        <taxon>Tracheophyta</taxon>
        <taxon>Spermatophyta</taxon>
        <taxon>Magnoliopsida</taxon>
        <taxon>eudicotyledons</taxon>
        <taxon>Gunneridae</taxon>
        <taxon>Pentapetalae</taxon>
        <taxon>rosids</taxon>
        <taxon>fabids</taxon>
        <taxon>Fabales</taxon>
        <taxon>Fabaceae</taxon>
        <taxon>Caesalpinioideae</taxon>
        <taxon>mimosoid clade</taxon>
        <taxon>Acacieae</taxon>
        <taxon>Acacia</taxon>
    </lineage>
</organism>
<dbReference type="PROSITE" id="PS00018">
    <property type="entry name" value="EF_HAND_1"/>
    <property type="match status" value="1"/>
</dbReference>
<comment type="similarity">
    <text evidence="1">Belongs to the LOB domain-containing protein family.</text>
</comment>
<evidence type="ECO:0000256" key="1">
    <source>
        <dbReference type="ARBA" id="ARBA00005474"/>
    </source>
</evidence>
<sequence>MSLSHSNNNNSNNQACAACKFRRRKCAPDCILAPYFPHDRQCRFLNAHKLFGVRNIIRIIEDLDPQDKDKAMQSIIFHSDMRAIDPVGGCYKYIQQLEAQIQYHTAQLNLVLQHLAVFRHHHEPINIINSNHLNLYNPNIAPSSSHHQDPYLMVQEHHINDVVNVPNLQDNEDFNSWALLDSASLSLHNKNHCHDDDQSGFVSGDELYNGQKTSSSMLDIHHCDERNEISIEPEELLEHSDEAILFKVEDGVVNEEINCVQQVQDHDLKGAATLFTLTNCTS</sequence>
<dbReference type="PANTHER" id="PTHR31301:SF67">
    <property type="entry name" value="LOB DOMAIN-CONTAINING PROTEIN 22"/>
    <property type="match status" value="1"/>
</dbReference>
<evidence type="ECO:0000313" key="4">
    <source>
        <dbReference type="Proteomes" id="UP001293593"/>
    </source>
</evidence>
<name>A0AAE1JCP1_9FABA</name>
<dbReference type="Pfam" id="PF03195">
    <property type="entry name" value="LOB"/>
    <property type="match status" value="1"/>
</dbReference>
<proteinExistence type="inferred from homology"/>
<evidence type="ECO:0000259" key="2">
    <source>
        <dbReference type="PROSITE" id="PS50891"/>
    </source>
</evidence>
<gene>
    <name evidence="3" type="ORF">QN277_024640</name>
</gene>
<dbReference type="PROSITE" id="PS50891">
    <property type="entry name" value="LOB"/>
    <property type="match status" value="1"/>
</dbReference>
<protein>
    <recommendedName>
        <fullName evidence="2">LOB domain-containing protein</fullName>
    </recommendedName>
</protein>
<feature type="domain" description="LOB" evidence="2">
    <location>
        <begin position="14"/>
        <end position="115"/>
    </location>
</feature>
<accession>A0AAE1JCP1</accession>
<comment type="caution">
    <text evidence="3">The sequence shown here is derived from an EMBL/GenBank/DDBJ whole genome shotgun (WGS) entry which is preliminary data.</text>
</comment>
<reference evidence="3" key="1">
    <citation type="submission" date="2023-10" db="EMBL/GenBank/DDBJ databases">
        <title>Chromosome-level genome of the transformable northern wattle, Acacia crassicarpa.</title>
        <authorList>
            <person name="Massaro I."/>
            <person name="Sinha N.R."/>
            <person name="Poethig S."/>
            <person name="Leichty A.R."/>
        </authorList>
    </citation>
    <scope>NUCLEOTIDE SEQUENCE</scope>
    <source>
        <strain evidence="3">Acra3RX</strain>
        <tissue evidence="3">Leaf</tissue>
    </source>
</reference>
<keyword evidence="4" id="KW-1185">Reference proteome</keyword>
<dbReference type="AlphaFoldDB" id="A0AAE1JCP1"/>
<dbReference type="InterPro" id="IPR004883">
    <property type="entry name" value="LOB"/>
</dbReference>
<dbReference type="PANTHER" id="PTHR31301">
    <property type="entry name" value="LOB DOMAIN-CONTAINING PROTEIN 4-RELATED"/>
    <property type="match status" value="1"/>
</dbReference>
<evidence type="ECO:0000313" key="3">
    <source>
        <dbReference type="EMBL" id="KAK4267921.1"/>
    </source>
</evidence>
<dbReference type="InterPro" id="IPR018247">
    <property type="entry name" value="EF_Hand_1_Ca_BS"/>
</dbReference>